<organism evidence="2">
    <name type="scientific">Arabidopsis lyrata subsp. lyrata</name>
    <name type="common">Lyre-leaved rock-cress</name>
    <dbReference type="NCBI Taxonomy" id="81972"/>
    <lineage>
        <taxon>Eukaryota</taxon>
        <taxon>Viridiplantae</taxon>
        <taxon>Streptophyta</taxon>
        <taxon>Embryophyta</taxon>
        <taxon>Tracheophyta</taxon>
        <taxon>Spermatophyta</taxon>
        <taxon>Magnoliopsida</taxon>
        <taxon>eudicotyledons</taxon>
        <taxon>Gunneridae</taxon>
        <taxon>Pentapetalae</taxon>
        <taxon>rosids</taxon>
        <taxon>malvids</taxon>
        <taxon>Brassicales</taxon>
        <taxon>Brassicaceae</taxon>
        <taxon>Camelineae</taxon>
        <taxon>Arabidopsis</taxon>
    </lineage>
</organism>
<dbReference type="Gramene" id="scaffold_702086.1">
    <property type="protein sequence ID" value="scaffold_702086.1"/>
    <property type="gene ID" value="scaffold_702086.1"/>
</dbReference>
<accession>D7ME17</accession>
<dbReference type="HOGENOM" id="CLU_2834614_0_0_1"/>
<dbReference type="Proteomes" id="UP000008694">
    <property type="component" value="Unassembled WGS sequence"/>
</dbReference>
<evidence type="ECO:0000313" key="2">
    <source>
        <dbReference type="Proteomes" id="UP000008694"/>
    </source>
</evidence>
<proteinExistence type="predicted"/>
<gene>
    <name evidence="1" type="ORF">ARALYDRAFT_914344</name>
</gene>
<sequence>MASSSSQRMAALLNPIRFSGNPYSDDFFLNSSSFSIESGNRYLFQFHCKFCSFESSALFSKSYTCS</sequence>
<keyword evidence="2" id="KW-1185">Reference proteome</keyword>
<reference evidence="2" key="1">
    <citation type="journal article" date="2011" name="Nat. Genet.">
        <title>The Arabidopsis lyrata genome sequence and the basis of rapid genome size change.</title>
        <authorList>
            <person name="Hu T.T."/>
            <person name="Pattyn P."/>
            <person name="Bakker E.G."/>
            <person name="Cao J."/>
            <person name="Cheng J.-F."/>
            <person name="Clark R.M."/>
            <person name="Fahlgren N."/>
            <person name="Fawcett J.A."/>
            <person name="Grimwood J."/>
            <person name="Gundlach H."/>
            <person name="Haberer G."/>
            <person name="Hollister J.D."/>
            <person name="Ossowski S."/>
            <person name="Ottilar R.P."/>
            <person name="Salamov A.A."/>
            <person name="Schneeberger K."/>
            <person name="Spannagl M."/>
            <person name="Wang X."/>
            <person name="Yang L."/>
            <person name="Nasrallah M.E."/>
            <person name="Bergelson J."/>
            <person name="Carrington J.C."/>
            <person name="Gaut B.S."/>
            <person name="Schmutz J."/>
            <person name="Mayer K.F.X."/>
            <person name="Van de Peer Y."/>
            <person name="Grigoriev I.V."/>
            <person name="Nordborg M."/>
            <person name="Weigel D."/>
            <person name="Guo Y.-L."/>
        </authorList>
    </citation>
    <scope>NUCLEOTIDE SEQUENCE [LARGE SCALE GENOMIC DNA]</scope>
    <source>
        <strain evidence="2">cv. MN47</strain>
    </source>
</reference>
<evidence type="ECO:0000313" key="1">
    <source>
        <dbReference type="EMBL" id="EFH44015.1"/>
    </source>
</evidence>
<protein>
    <submittedName>
        <fullName evidence="1">Predicted protein</fullName>
    </submittedName>
</protein>
<dbReference type="AlphaFoldDB" id="D7ME17"/>
<name>D7ME17_ARALL</name>
<dbReference type="EMBL" id="GL348719">
    <property type="protein sequence ID" value="EFH44015.1"/>
    <property type="molecule type" value="Genomic_DNA"/>
</dbReference>